<gene>
    <name evidence="2" type="ORF">ALC53_04799</name>
</gene>
<accession>A0A195BIU2</accession>
<organism evidence="2 3">
    <name type="scientific">Atta colombica</name>
    <dbReference type="NCBI Taxonomy" id="520822"/>
    <lineage>
        <taxon>Eukaryota</taxon>
        <taxon>Metazoa</taxon>
        <taxon>Ecdysozoa</taxon>
        <taxon>Arthropoda</taxon>
        <taxon>Hexapoda</taxon>
        <taxon>Insecta</taxon>
        <taxon>Pterygota</taxon>
        <taxon>Neoptera</taxon>
        <taxon>Endopterygota</taxon>
        <taxon>Hymenoptera</taxon>
        <taxon>Apocrita</taxon>
        <taxon>Aculeata</taxon>
        <taxon>Formicoidea</taxon>
        <taxon>Formicidae</taxon>
        <taxon>Myrmicinae</taxon>
        <taxon>Atta</taxon>
    </lineage>
</organism>
<name>A0A195BIU2_9HYME</name>
<dbReference type="EMBL" id="KQ976455">
    <property type="protein sequence ID" value="KYM85011.1"/>
    <property type="molecule type" value="Genomic_DNA"/>
</dbReference>
<protein>
    <submittedName>
        <fullName evidence="2">Uncharacterized protein</fullName>
    </submittedName>
</protein>
<reference evidence="2 3" key="1">
    <citation type="submission" date="2015-09" db="EMBL/GenBank/DDBJ databases">
        <title>Atta colombica WGS genome.</title>
        <authorList>
            <person name="Nygaard S."/>
            <person name="Hu H."/>
            <person name="Boomsma J."/>
            <person name="Zhang G."/>
        </authorList>
    </citation>
    <scope>NUCLEOTIDE SEQUENCE [LARGE SCALE GENOMIC DNA]</scope>
    <source>
        <strain evidence="2">Treedump-2</strain>
        <tissue evidence="2">Whole body</tissue>
    </source>
</reference>
<proteinExistence type="predicted"/>
<dbReference type="AlphaFoldDB" id="A0A195BIU2"/>
<evidence type="ECO:0000313" key="3">
    <source>
        <dbReference type="Proteomes" id="UP000078540"/>
    </source>
</evidence>
<keyword evidence="3" id="KW-1185">Reference proteome</keyword>
<feature type="region of interest" description="Disordered" evidence="1">
    <location>
        <begin position="54"/>
        <end position="74"/>
    </location>
</feature>
<dbReference type="Proteomes" id="UP000078540">
    <property type="component" value="Unassembled WGS sequence"/>
</dbReference>
<evidence type="ECO:0000313" key="2">
    <source>
        <dbReference type="EMBL" id="KYM85011.1"/>
    </source>
</evidence>
<feature type="compositionally biased region" description="Basic and acidic residues" evidence="1">
    <location>
        <begin position="54"/>
        <end position="64"/>
    </location>
</feature>
<evidence type="ECO:0000256" key="1">
    <source>
        <dbReference type="SAM" id="MobiDB-lite"/>
    </source>
</evidence>
<sequence>MYSELQPTEEIPVRDLYATPRHSVPQMRFYMKSQHAHGRRDRVVLAVCPESRNKPLHTREREPSFELPDTTATI</sequence>